<dbReference type="AlphaFoldDB" id="A0A2T5BTD1"/>
<evidence type="ECO:0000256" key="2">
    <source>
        <dbReference type="SAM" id="SignalP"/>
    </source>
</evidence>
<dbReference type="CDD" id="cd00118">
    <property type="entry name" value="LysM"/>
    <property type="match status" value="1"/>
</dbReference>
<evidence type="ECO:0000313" key="5">
    <source>
        <dbReference type="Proteomes" id="UP000243859"/>
    </source>
</evidence>
<evidence type="ECO:0000313" key="4">
    <source>
        <dbReference type="EMBL" id="PTN02685.1"/>
    </source>
</evidence>
<dbReference type="PROSITE" id="PS51782">
    <property type="entry name" value="LYSM"/>
    <property type="match status" value="2"/>
</dbReference>
<feature type="region of interest" description="Disordered" evidence="1">
    <location>
        <begin position="145"/>
        <end position="171"/>
    </location>
</feature>
<dbReference type="EMBL" id="QAAA01000005">
    <property type="protein sequence ID" value="PTN02685.1"/>
    <property type="molecule type" value="Genomic_DNA"/>
</dbReference>
<dbReference type="PANTHER" id="PTHR21666">
    <property type="entry name" value="PEPTIDASE-RELATED"/>
    <property type="match status" value="1"/>
</dbReference>
<dbReference type="GO" id="GO:0004222">
    <property type="term" value="F:metalloendopeptidase activity"/>
    <property type="evidence" value="ECO:0007669"/>
    <property type="project" value="TreeGrafter"/>
</dbReference>
<feature type="domain" description="LysM" evidence="3">
    <location>
        <begin position="167"/>
        <end position="211"/>
    </location>
</feature>
<dbReference type="SUPFAM" id="SSF54106">
    <property type="entry name" value="LysM domain"/>
    <property type="match status" value="2"/>
</dbReference>
<dbReference type="InterPro" id="IPR011055">
    <property type="entry name" value="Dup_hybrid_motif"/>
</dbReference>
<dbReference type="Pfam" id="PF01551">
    <property type="entry name" value="Peptidase_M23"/>
    <property type="match status" value="1"/>
</dbReference>
<feature type="region of interest" description="Disordered" evidence="1">
    <location>
        <begin position="30"/>
        <end position="55"/>
    </location>
</feature>
<dbReference type="Gene3D" id="2.70.70.10">
    <property type="entry name" value="Glucose Permease (Domain IIA)"/>
    <property type="match status" value="1"/>
</dbReference>
<keyword evidence="5" id="KW-1185">Reference proteome</keyword>
<feature type="signal peptide" evidence="2">
    <location>
        <begin position="1"/>
        <end position="20"/>
    </location>
</feature>
<gene>
    <name evidence="4" type="ORF">C8N32_10555</name>
</gene>
<dbReference type="InterPro" id="IPR018392">
    <property type="entry name" value="LysM"/>
</dbReference>
<dbReference type="Pfam" id="PF01476">
    <property type="entry name" value="LysM"/>
    <property type="match status" value="2"/>
</dbReference>
<accession>A0A2T5BTD1</accession>
<feature type="domain" description="LysM" evidence="3">
    <location>
        <begin position="65"/>
        <end position="109"/>
    </location>
</feature>
<name>A0A2T5BTD1_9RHOB</name>
<dbReference type="Gene3D" id="3.10.350.10">
    <property type="entry name" value="LysM domain"/>
    <property type="match status" value="2"/>
</dbReference>
<dbReference type="SMART" id="SM00257">
    <property type="entry name" value="LysM"/>
    <property type="match status" value="2"/>
</dbReference>
<comment type="caution">
    <text evidence="4">The sequence shown here is derived from an EMBL/GenBank/DDBJ whole genome shotgun (WGS) entry which is preliminary data.</text>
</comment>
<organism evidence="4 5">
    <name type="scientific">Rhodovulum imhoffii</name>
    <dbReference type="NCBI Taxonomy" id="365340"/>
    <lineage>
        <taxon>Bacteria</taxon>
        <taxon>Pseudomonadati</taxon>
        <taxon>Pseudomonadota</taxon>
        <taxon>Alphaproteobacteria</taxon>
        <taxon>Rhodobacterales</taxon>
        <taxon>Paracoccaceae</taxon>
        <taxon>Rhodovulum</taxon>
    </lineage>
</organism>
<dbReference type="OrthoDB" id="9795421at2"/>
<dbReference type="InterPro" id="IPR050570">
    <property type="entry name" value="Cell_wall_metabolism_enzyme"/>
</dbReference>
<dbReference type="InterPro" id="IPR016047">
    <property type="entry name" value="M23ase_b-sheet_dom"/>
</dbReference>
<feature type="chain" id="PRO_5015768372" evidence="2">
    <location>
        <begin position="21"/>
        <end position="386"/>
    </location>
</feature>
<dbReference type="RefSeq" id="WP_107891505.1">
    <property type="nucleotide sequence ID" value="NZ_QAAA01000005.1"/>
</dbReference>
<dbReference type="InterPro" id="IPR036779">
    <property type="entry name" value="LysM_dom_sf"/>
</dbReference>
<sequence length="386" mass="40640">MRASNRSLRPVLGLSLTVLAGCNTTGFDLDFRNPGGPGTSEAVRTQTAPRPRADDRGIISYPNYQVVVARGGDTVSAISRRLGLNAETLARHNGISPDVPLRAGEILVLPRRVAEPSPATGAPSTGPLRPNEEVDITTLAGEAIQRAESTSPKPSPTPRAPARAEPVRHKVERGETAYSIARLYNVTVRSLGEWNGLGPDMALREGQYLIIPVASEAPPPRTANTSRPGAGSATPTPPSATAPLPRDEAKTAEKPAAPVASPGLSSEKTTSTRMGFPVKGKIIRAYQKGKNEGIDIAASAGGPVVAAADGAVVAITRNTDQVPILVVRHPDNLLSVYANIQDIAVQKGDSVKRGQTIAKVRATDPAFVHFELRKGIDSVDPMPYLQ</sequence>
<dbReference type="PROSITE" id="PS51257">
    <property type="entry name" value="PROKAR_LIPOPROTEIN"/>
    <property type="match status" value="1"/>
</dbReference>
<protein>
    <submittedName>
        <fullName evidence="4">Murein DD-endopeptidase MepM/ murein hydrolase activator NlpD</fullName>
    </submittedName>
</protein>
<feature type="region of interest" description="Disordered" evidence="1">
    <location>
        <begin position="214"/>
        <end position="272"/>
    </location>
</feature>
<evidence type="ECO:0000256" key="1">
    <source>
        <dbReference type="SAM" id="MobiDB-lite"/>
    </source>
</evidence>
<dbReference type="SUPFAM" id="SSF51261">
    <property type="entry name" value="Duplicated hybrid motif"/>
    <property type="match status" value="1"/>
</dbReference>
<keyword evidence="4" id="KW-0378">Hydrolase</keyword>
<proteinExistence type="predicted"/>
<dbReference type="CDD" id="cd12797">
    <property type="entry name" value="M23_peptidase"/>
    <property type="match status" value="1"/>
</dbReference>
<feature type="compositionally biased region" description="Polar residues" evidence="1">
    <location>
        <begin position="263"/>
        <end position="272"/>
    </location>
</feature>
<dbReference type="Proteomes" id="UP000243859">
    <property type="component" value="Unassembled WGS sequence"/>
</dbReference>
<evidence type="ECO:0000259" key="3">
    <source>
        <dbReference type="PROSITE" id="PS51782"/>
    </source>
</evidence>
<keyword evidence="2" id="KW-0732">Signal</keyword>
<dbReference type="PANTHER" id="PTHR21666:SF270">
    <property type="entry name" value="MUREIN HYDROLASE ACTIVATOR ENVC"/>
    <property type="match status" value="1"/>
</dbReference>
<reference evidence="4 5" key="1">
    <citation type="submission" date="2018-04" db="EMBL/GenBank/DDBJ databases">
        <title>Genomic Encyclopedia of Archaeal and Bacterial Type Strains, Phase II (KMG-II): from individual species to whole genera.</title>
        <authorList>
            <person name="Goeker M."/>
        </authorList>
    </citation>
    <scope>NUCLEOTIDE SEQUENCE [LARGE SCALE GENOMIC DNA]</scope>
    <source>
        <strain evidence="4 5">DSM 18064</strain>
    </source>
</reference>